<comment type="similarity">
    <text evidence="1">Belongs to the heat shock protein 70 family.</text>
</comment>
<evidence type="ECO:0000313" key="4">
    <source>
        <dbReference type="EMBL" id="KAH3735128.1"/>
    </source>
</evidence>
<dbReference type="Pfam" id="PF00012">
    <property type="entry name" value="HSP70"/>
    <property type="match status" value="1"/>
</dbReference>
<evidence type="ECO:0008006" key="6">
    <source>
        <dbReference type="Google" id="ProtNLM"/>
    </source>
</evidence>
<dbReference type="PANTHER" id="PTHR14187">
    <property type="entry name" value="ALPHA KINASE/ELONGATION FACTOR 2 KINASE"/>
    <property type="match status" value="1"/>
</dbReference>
<organism evidence="4 5">
    <name type="scientific">Dreissena polymorpha</name>
    <name type="common">Zebra mussel</name>
    <name type="synonym">Mytilus polymorpha</name>
    <dbReference type="NCBI Taxonomy" id="45954"/>
    <lineage>
        <taxon>Eukaryota</taxon>
        <taxon>Metazoa</taxon>
        <taxon>Spiralia</taxon>
        <taxon>Lophotrochozoa</taxon>
        <taxon>Mollusca</taxon>
        <taxon>Bivalvia</taxon>
        <taxon>Autobranchia</taxon>
        <taxon>Heteroconchia</taxon>
        <taxon>Euheterodonta</taxon>
        <taxon>Imparidentia</taxon>
        <taxon>Neoheterodontei</taxon>
        <taxon>Myida</taxon>
        <taxon>Dreissenoidea</taxon>
        <taxon>Dreissenidae</taxon>
        <taxon>Dreissena</taxon>
    </lineage>
</organism>
<gene>
    <name evidence="4" type="ORF">DPMN_041590</name>
</gene>
<evidence type="ECO:0000256" key="1">
    <source>
        <dbReference type="ARBA" id="ARBA00007381"/>
    </source>
</evidence>
<dbReference type="SUPFAM" id="SSF53067">
    <property type="entry name" value="Actin-like ATPase domain"/>
    <property type="match status" value="2"/>
</dbReference>
<dbReference type="InterPro" id="IPR043129">
    <property type="entry name" value="ATPase_NBD"/>
</dbReference>
<dbReference type="Gene3D" id="3.30.420.40">
    <property type="match status" value="2"/>
</dbReference>
<dbReference type="GO" id="GO:0005524">
    <property type="term" value="F:ATP binding"/>
    <property type="evidence" value="ECO:0007669"/>
    <property type="project" value="UniProtKB-KW"/>
</dbReference>
<keyword evidence="3" id="KW-0067">ATP-binding</keyword>
<proteinExistence type="inferred from homology"/>
<sequence length="585" mass="65657">MGKNSSKTLDTDKKNEGGHLLVAAIDFGTTYSGYAFSFKNQFETDPCNISAKTWAGGQLQSLKAPTCVLIQPDGKTLEAFGYDAETRYSQLCETGEQKNWYFFQRFKMLLWEKEIHKDTMLDDENGKSLPVLTVFSLSIRYMKDDLESMASRQVSAITPEDIHWVLTVPAIWDDASKHFMRLAAQQAGISSEKLSIALEPEVASIYCRHIKIEADEGCGISSFQLGKKYIVLDAGGGTIDITVHEVGIGGQLKELYKASGGAWGGTEVDKGFMDFIANMTGKDIIQHFKEKNIEDYLYLLRDFEIKKRNTDSKSPGLVTIRLPLSLIELVKNKGETIEQILQSSRYANMATVTGDKFRLDVSIFRSFFKKSVDNIVLHLKQLLHEIDTTSIETILMVGGYSESPFLIETIEKKFPRMTVIIPKDPGIAVLKGAVIFGHCPTSITKRVSKYTYGTDVSELFDREKHPLEKLIETDDGDMCVDIFDVFVEAGQSLSVGETQYQYTYHPCYVDQSEVKFELYITTEKDVKYVTDHGCKKVGCVVIPLSGSGLDRGVLVRLYLGGTEIMLEFEEESTRKITRTVVDFLT</sequence>
<dbReference type="OrthoDB" id="2963168at2759"/>
<dbReference type="InterPro" id="IPR013126">
    <property type="entry name" value="Hsp_70_fam"/>
</dbReference>
<name>A0A9D4HWC4_DREPO</name>
<dbReference type="CDD" id="cd10229">
    <property type="entry name" value="ASKHA_NBD_HSP70_HSPA12"/>
    <property type="match status" value="1"/>
</dbReference>
<dbReference type="GO" id="GO:0140662">
    <property type="term" value="F:ATP-dependent protein folding chaperone"/>
    <property type="evidence" value="ECO:0007669"/>
    <property type="project" value="InterPro"/>
</dbReference>
<keyword evidence="5" id="KW-1185">Reference proteome</keyword>
<keyword evidence="2" id="KW-0547">Nucleotide-binding</keyword>
<protein>
    <recommendedName>
        <fullName evidence="6">Heat shock 70 kDa protein 12A</fullName>
    </recommendedName>
</protein>
<dbReference type="PANTHER" id="PTHR14187:SF5">
    <property type="entry name" value="HEAT SHOCK 70 KDA PROTEIN 12A"/>
    <property type="match status" value="1"/>
</dbReference>
<reference evidence="4" key="1">
    <citation type="journal article" date="2019" name="bioRxiv">
        <title>The Genome of the Zebra Mussel, Dreissena polymorpha: A Resource for Invasive Species Research.</title>
        <authorList>
            <person name="McCartney M.A."/>
            <person name="Auch B."/>
            <person name="Kono T."/>
            <person name="Mallez S."/>
            <person name="Zhang Y."/>
            <person name="Obille A."/>
            <person name="Becker A."/>
            <person name="Abrahante J.E."/>
            <person name="Garbe J."/>
            <person name="Badalamenti J.P."/>
            <person name="Herman A."/>
            <person name="Mangelson H."/>
            <person name="Liachko I."/>
            <person name="Sullivan S."/>
            <person name="Sone E.D."/>
            <person name="Koren S."/>
            <person name="Silverstein K.A.T."/>
            <person name="Beckman K.B."/>
            <person name="Gohl D.M."/>
        </authorList>
    </citation>
    <scope>NUCLEOTIDE SEQUENCE</scope>
    <source>
        <strain evidence="4">Duluth1</strain>
        <tissue evidence="4">Whole animal</tissue>
    </source>
</reference>
<accession>A0A9D4HWC4</accession>
<dbReference type="Proteomes" id="UP000828390">
    <property type="component" value="Unassembled WGS sequence"/>
</dbReference>
<dbReference type="EMBL" id="JAIWYP010000011">
    <property type="protein sequence ID" value="KAH3735128.1"/>
    <property type="molecule type" value="Genomic_DNA"/>
</dbReference>
<comment type="caution">
    <text evidence="4">The sequence shown here is derived from an EMBL/GenBank/DDBJ whole genome shotgun (WGS) entry which is preliminary data.</text>
</comment>
<dbReference type="AlphaFoldDB" id="A0A9D4HWC4"/>
<reference evidence="4" key="2">
    <citation type="submission" date="2020-11" db="EMBL/GenBank/DDBJ databases">
        <authorList>
            <person name="McCartney M.A."/>
            <person name="Auch B."/>
            <person name="Kono T."/>
            <person name="Mallez S."/>
            <person name="Becker A."/>
            <person name="Gohl D.M."/>
            <person name="Silverstein K.A.T."/>
            <person name="Koren S."/>
            <person name="Bechman K.B."/>
            <person name="Herman A."/>
            <person name="Abrahante J.E."/>
            <person name="Garbe J."/>
        </authorList>
    </citation>
    <scope>NUCLEOTIDE SEQUENCE</scope>
    <source>
        <strain evidence="4">Duluth1</strain>
        <tissue evidence="4">Whole animal</tissue>
    </source>
</reference>
<evidence type="ECO:0000256" key="2">
    <source>
        <dbReference type="ARBA" id="ARBA00022741"/>
    </source>
</evidence>
<evidence type="ECO:0000313" key="5">
    <source>
        <dbReference type="Proteomes" id="UP000828390"/>
    </source>
</evidence>
<evidence type="ECO:0000256" key="3">
    <source>
        <dbReference type="ARBA" id="ARBA00022840"/>
    </source>
</evidence>